<evidence type="ECO:0000313" key="3">
    <source>
        <dbReference type="EMBL" id="AJQ96978.1"/>
    </source>
</evidence>
<keyword evidence="3" id="KW-0418">Kinase</keyword>
<dbReference type="OrthoDB" id="8595273at2"/>
<dbReference type="SUPFAM" id="SSF46785">
    <property type="entry name" value="Winged helix' DNA-binding domain"/>
    <property type="match status" value="1"/>
</dbReference>
<dbReference type="InterPro" id="IPR000600">
    <property type="entry name" value="ROK"/>
</dbReference>
<dbReference type="STRING" id="1445510.YC6258_04946"/>
<dbReference type="PANTHER" id="PTHR18964:SF149">
    <property type="entry name" value="BIFUNCTIONAL UDP-N-ACETYLGLUCOSAMINE 2-EPIMERASE_N-ACETYLMANNOSAMINE KINASE"/>
    <property type="match status" value="1"/>
</dbReference>
<gene>
    <name evidence="3" type="ORF">YC6258_04946</name>
</gene>
<evidence type="ECO:0000256" key="1">
    <source>
        <dbReference type="ARBA" id="ARBA00006479"/>
    </source>
</evidence>
<dbReference type="Pfam" id="PF13412">
    <property type="entry name" value="HTH_24"/>
    <property type="match status" value="1"/>
</dbReference>
<dbReference type="RefSeq" id="WP_044618858.1">
    <property type="nucleotide sequence ID" value="NZ_CP007142.1"/>
</dbReference>
<dbReference type="InterPro" id="IPR036390">
    <property type="entry name" value="WH_DNA-bd_sf"/>
</dbReference>
<dbReference type="EMBL" id="CP007142">
    <property type="protein sequence ID" value="AJQ96978.1"/>
    <property type="molecule type" value="Genomic_DNA"/>
</dbReference>
<name>A0A0C5VUJ3_9GAMM</name>
<dbReference type="Proteomes" id="UP000032266">
    <property type="component" value="Chromosome"/>
</dbReference>
<dbReference type="HOGENOM" id="CLU_036604_13_0_6"/>
<feature type="region of interest" description="Disordered" evidence="2">
    <location>
        <begin position="1"/>
        <end position="20"/>
    </location>
</feature>
<organism evidence="3 4">
    <name type="scientific">Gynuella sunshinyii YC6258</name>
    <dbReference type="NCBI Taxonomy" id="1445510"/>
    <lineage>
        <taxon>Bacteria</taxon>
        <taxon>Pseudomonadati</taxon>
        <taxon>Pseudomonadota</taxon>
        <taxon>Gammaproteobacteria</taxon>
        <taxon>Oceanospirillales</taxon>
        <taxon>Saccharospirillaceae</taxon>
        <taxon>Gynuella</taxon>
    </lineage>
</organism>
<dbReference type="Gene3D" id="3.30.420.40">
    <property type="match status" value="1"/>
</dbReference>
<dbReference type="CDD" id="cd00090">
    <property type="entry name" value="HTH_ARSR"/>
    <property type="match status" value="1"/>
</dbReference>
<evidence type="ECO:0000256" key="2">
    <source>
        <dbReference type="SAM" id="MobiDB-lite"/>
    </source>
</evidence>
<dbReference type="InterPro" id="IPR043129">
    <property type="entry name" value="ATPase_NBD"/>
</dbReference>
<dbReference type="Gene3D" id="1.10.10.10">
    <property type="entry name" value="Winged helix-like DNA-binding domain superfamily/Winged helix DNA-binding domain"/>
    <property type="match status" value="1"/>
</dbReference>
<evidence type="ECO:0000313" key="4">
    <source>
        <dbReference type="Proteomes" id="UP000032266"/>
    </source>
</evidence>
<dbReference type="SUPFAM" id="SSF53067">
    <property type="entry name" value="Actin-like ATPase domain"/>
    <property type="match status" value="1"/>
</dbReference>
<dbReference type="GO" id="GO:0016301">
    <property type="term" value="F:kinase activity"/>
    <property type="evidence" value="ECO:0007669"/>
    <property type="project" value="UniProtKB-KW"/>
</dbReference>
<protein>
    <submittedName>
        <fullName evidence="3">Transcriptional regulator/sugar kinase</fullName>
    </submittedName>
</protein>
<reference evidence="3 4" key="1">
    <citation type="submission" date="2014-01" db="EMBL/GenBank/DDBJ databases">
        <title>Full genme sequencing of cellulolytic bacterium Gynuella sunshinyii YC6258T gen. nov., sp. nov.</title>
        <authorList>
            <person name="Khan H."/>
            <person name="Chung E.J."/>
            <person name="Chung Y.R."/>
        </authorList>
    </citation>
    <scope>NUCLEOTIDE SEQUENCE [LARGE SCALE GENOMIC DNA]</scope>
    <source>
        <strain evidence="3 4">YC6258</strain>
    </source>
</reference>
<keyword evidence="3" id="KW-0808">Transferase</keyword>
<feature type="compositionally biased region" description="Basic residues" evidence="2">
    <location>
        <begin position="1"/>
        <end position="11"/>
    </location>
</feature>
<dbReference type="InterPro" id="IPR011991">
    <property type="entry name" value="ArsR-like_HTH"/>
</dbReference>
<dbReference type="GO" id="GO:0006355">
    <property type="term" value="P:regulation of DNA-templated transcription"/>
    <property type="evidence" value="ECO:0007669"/>
    <property type="project" value="UniProtKB-ARBA"/>
</dbReference>
<dbReference type="PANTHER" id="PTHR18964">
    <property type="entry name" value="ROK (REPRESSOR, ORF, KINASE) FAMILY"/>
    <property type="match status" value="1"/>
</dbReference>
<dbReference type="AlphaFoldDB" id="A0A0C5VUJ3"/>
<accession>A0A0C5VUJ3</accession>
<dbReference type="InterPro" id="IPR036388">
    <property type="entry name" value="WH-like_DNA-bd_sf"/>
</dbReference>
<keyword evidence="4" id="KW-1185">Reference proteome</keyword>
<sequence length="370" mass="40846">MNRLFGRRRQEKKAAQAEGPGYSHLDIANRNMRVVLEALRRAGPYSRQELSVLTGLTQTALTTILRKLQSAGYVDERRRQKQEGERYTQSEFLLNPDGALTIGVRVRSHHSELVLLDLCGHIRQHQYCMELPALIDGLKEFRQMAAEQGKCVGLGVVFDADVAVDFDLIRDAAGELPCYQRRDIGAAVMAEHLLGHHNTGDGAVLVVIDETVRAGLLVGGQPFEGFHGLAGRIGMMRTGRDRAQLNDILSIRTLQPLLPSSAWDLLSTLATTQFDWTPELEAWARNAAVHLLDATIAIAGFLAPGVILIGGDLPTQLIERLIQEMRAEQQDRKMSTWMPDIRAASFVHAGIAAGAAVLPFQERLLPYAGY</sequence>
<dbReference type="KEGG" id="gsn:YC6258_04946"/>
<comment type="similarity">
    <text evidence="1">Belongs to the ROK (NagC/XylR) family.</text>
</comment>
<proteinExistence type="inferred from homology"/>